<dbReference type="AlphaFoldDB" id="A0AA36DHH6"/>
<feature type="transmembrane region" description="Helical" evidence="5">
    <location>
        <begin position="288"/>
        <end position="313"/>
    </location>
</feature>
<feature type="transmembrane region" description="Helical" evidence="5">
    <location>
        <begin position="143"/>
        <end position="162"/>
    </location>
</feature>
<dbReference type="PANTHER" id="PTHR46641">
    <property type="entry name" value="FMRFAMIDE RECEPTOR-RELATED"/>
    <property type="match status" value="1"/>
</dbReference>
<protein>
    <recommendedName>
        <fullName evidence="6">G-protein coupled receptors family 1 profile domain-containing protein</fullName>
    </recommendedName>
</protein>
<dbReference type="PANTHER" id="PTHR46641:SF5">
    <property type="entry name" value="NEUROPEPTIDE RECEPTOR FAMILY"/>
    <property type="match status" value="1"/>
</dbReference>
<feature type="transmembrane region" description="Helical" evidence="5">
    <location>
        <begin position="195"/>
        <end position="216"/>
    </location>
</feature>
<dbReference type="InterPro" id="IPR052954">
    <property type="entry name" value="GPCR-Ligand_Int"/>
</dbReference>
<name>A0AA36DHH6_9BILA</name>
<comment type="caution">
    <text evidence="7">The sequence shown here is derived from an EMBL/GenBank/DDBJ whole genome shotgun (WGS) entry which is preliminary data.</text>
</comment>
<accession>A0AA36DHH6</accession>
<dbReference type="Gene3D" id="1.20.1070.10">
    <property type="entry name" value="Rhodopsin 7-helix transmembrane proteins"/>
    <property type="match status" value="1"/>
</dbReference>
<organism evidence="7 8">
    <name type="scientific">Mesorhabditis spiculigera</name>
    <dbReference type="NCBI Taxonomy" id="96644"/>
    <lineage>
        <taxon>Eukaryota</taxon>
        <taxon>Metazoa</taxon>
        <taxon>Ecdysozoa</taxon>
        <taxon>Nematoda</taxon>
        <taxon>Chromadorea</taxon>
        <taxon>Rhabditida</taxon>
        <taxon>Rhabditina</taxon>
        <taxon>Rhabditomorpha</taxon>
        <taxon>Rhabditoidea</taxon>
        <taxon>Rhabditidae</taxon>
        <taxon>Mesorhabditinae</taxon>
        <taxon>Mesorhabditis</taxon>
    </lineage>
</organism>
<dbReference type="SUPFAM" id="SSF81321">
    <property type="entry name" value="Family A G protein-coupled receptor-like"/>
    <property type="match status" value="1"/>
</dbReference>
<dbReference type="InterPro" id="IPR017452">
    <property type="entry name" value="GPCR_Rhodpsn_7TM"/>
</dbReference>
<dbReference type="EMBL" id="CATQJA010002710">
    <property type="protein sequence ID" value="CAJ0587740.1"/>
    <property type="molecule type" value="Genomic_DNA"/>
</dbReference>
<feature type="transmembrane region" description="Helical" evidence="5">
    <location>
        <begin position="255"/>
        <end position="276"/>
    </location>
</feature>
<keyword evidence="8" id="KW-1185">Reference proteome</keyword>
<dbReference type="GO" id="GO:0016020">
    <property type="term" value="C:membrane"/>
    <property type="evidence" value="ECO:0007669"/>
    <property type="project" value="UniProtKB-SubCell"/>
</dbReference>
<feature type="transmembrane region" description="Helical" evidence="5">
    <location>
        <begin position="57"/>
        <end position="80"/>
    </location>
</feature>
<dbReference type="Proteomes" id="UP001177023">
    <property type="component" value="Unassembled WGS sequence"/>
</dbReference>
<gene>
    <name evidence="7" type="ORF">MSPICULIGERA_LOCUS25695</name>
</gene>
<evidence type="ECO:0000256" key="2">
    <source>
        <dbReference type="ARBA" id="ARBA00022692"/>
    </source>
</evidence>
<evidence type="ECO:0000259" key="6">
    <source>
        <dbReference type="PROSITE" id="PS50262"/>
    </source>
</evidence>
<evidence type="ECO:0000313" key="7">
    <source>
        <dbReference type="EMBL" id="CAJ0587740.1"/>
    </source>
</evidence>
<sequence length="348" mass="40416">MKFLFKAGLNRNLTAALFSLCLVDAILMFGAVIFRSIEATGMIVFGTNLMYQHQRALIFVRLVVWSMITSSTLLVIYISLQRCLVVMRPLRYANNLQERSSRTQRRSNPTDSFTSAFSTRIPLGVSAIDFLREIQFRKLLKPYLVPAFIILSSCLLNLPSFLEFGVSDCWDEDHQQPAQHIFYKADDNKLIGTTALINMLTQTVLPAIVISILTVMTEMKVQESLKERRRLFESQHRRQSIVLTEELKEKVSRTVAIFIAVKFLILRTMPVFFDIWELIFGIMPYQDILIIPFRISQFLIILNSATNTLAYFGRQRWLEKLLRLRMIRRQERQTLLHDANKLSEVEIP</sequence>
<feature type="domain" description="G-protein coupled receptors family 1 profile" evidence="6">
    <location>
        <begin position="1"/>
        <end position="311"/>
    </location>
</feature>
<reference evidence="7" key="1">
    <citation type="submission" date="2023-06" db="EMBL/GenBank/DDBJ databases">
        <authorList>
            <person name="Delattre M."/>
        </authorList>
    </citation>
    <scope>NUCLEOTIDE SEQUENCE</scope>
    <source>
        <strain evidence="7">AF72</strain>
    </source>
</reference>
<evidence type="ECO:0000256" key="3">
    <source>
        <dbReference type="ARBA" id="ARBA00022989"/>
    </source>
</evidence>
<keyword evidence="2 5" id="KW-0812">Transmembrane</keyword>
<keyword evidence="3 5" id="KW-1133">Transmembrane helix</keyword>
<evidence type="ECO:0000313" key="8">
    <source>
        <dbReference type="Proteomes" id="UP001177023"/>
    </source>
</evidence>
<feature type="non-terminal residue" evidence="7">
    <location>
        <position position="1"/>
    </location>
</feature>
<proteinExistence type="predicted"/>
<feature type="transmembrane region" description="Helical" evidence="5">
    <location>
        <begin position="12"/>
        <end position="37"/>
    </location>
</feature>
<comment type="subcellular location">
    <subcellularLocation>
        <location evidence="1">Membrane</location>
    </subcellularLocation>
</comment>
<evidence type="ECO:0000256" key="1">
    <source>
        <dbReference type="ARBA" id="ARBA00004370"/>
    </source>
</evidence>
<evidence type="ECO:0000256" key="4">
    <source>
        <dbReference type="ARBA" id="ARBA00023136"/>
    </source>
</evidence>
<evidence type="ECO:0000256" key="5">
    <source>
        <dbReference type="SAM" id="Phobius"/>
    </source>
</evidence>
<dbReference type="PROSITE" id="PS50262">
    <property type="entry name" value="G_PROTEIN_RECEP_F1_2"/>
    <property type="match status" value="1"/>
</dbReference>
<keyword evidence="4 5" id="KW-0472">Membrane</keyword>